<dbReference type="InterPro" id="IPR045584">
    <property type="entry name" value="Pilin-like"/>
</dbReference>
<dbReference type="EMBL" id="ATGI01000021">
    <property type="protein sequence ID" value="EPF74304.1"/>
    <property type="molecule type" value="Genomic_DNA"/>
</dbReference>
<dbReference type="NCBIfam" id="TIGR01711">
    <property type="entry name" value="gspJ"/>
    <property type="match status" value="1"/>
</dbReference>
<dbReference type="InterPro" id="IPR012902">
    <property type="entry name" value="N_methyl_site"/>
</dbReference>
<evidence type="ECO:0000256" key="2">
    <source>
        <dbReference type="ARBA" id="ARBA00011084"/>
    </source>
</evidence>
<evidence type="ECO:0000313" key="11">
    <source>
        <dbReference type="EMBL" id="EPF74304.1"/>
    </source>
</evidence>
<dbReference type="eggNOG" id="COG4795">
    <property type="taxonomic scope" value="Bacteria"/>
</dbReference>
<evidence type="ECO:0000256" key="5">
    <source>
        <dbReference type="ARBA" id="ARBA00022481"/>
    </source>
</evidence>
<name>S3NJ12_9GAMM</name>
<keyword evidence="5" id="KW-0488">Methylation</keyword>
<dbReference type="GO" id="GO:0015628">
    <property type="term" value="P:protein secretion by the type II secretion system"/>
    <property type="evidence" value="ECO:0007669"/>
    <property type="project" value="InterPro"/>
</dbReference>
<dbReference type="PANTHER" id="PTHR39583">
    <property type="entry name" value="TYPE II SECRETION SYSTEM PROTEIN J-RELATED"/>
    <property type="match status" value="1"/>
</dbReference>
<keyword evidence="4" id="KW-1003">Cell membrane</keyword>
<evidence type="ECO:0000256" key="6">
    <source>
        <dbReference type="ARBA" id="ARBA00022519"/>
    </source>
</evidence>
<sequence length="203" mass="23232">MKKNGFTLVELLVAIAIFAILSALGWQTFDHIVKIKERNATHEENLAQLQEAYQQIQRDSLQIAAVVAGNTEKPQAALVLQNQNLSFSKSGVIDPLQQKKAPTERIEYQYNAQDKKLYRLKYTYIHSARDQQPVSSVLLSRVDQLQINVLNPTALDHWPDMIDPNDQLALRRLPRGLSIKFSIDDVEYEWIFDLLNTDFIATP</sequence>
<dbReference type="GO" id="GO:0005886">
    <property type="term" value="C:plasma membrane"/>
    <property type="evidence" value="ECO:0007669"/>
    <property type="project" value="UniProtKB-SubCell"/>
</dbReference>
<keyword evidence="12" id="KW-1185">Reference proteome</keyword>
<evidence type="ECO:0000256" key="4">
    <source>
        <dbReference type="ARBA" id="ARBA00022475"/>
    </source>
</evidence>
<reference evidence="11 12" key="1">
    <citation type="submission" date="2013-06" db="EMBL/GenBank/DDBJ databases">
        <title>The Genome Sequence of Acinetobacter rudis CIP 110305.</title>
        <authorList>
            <consortium name="The Broad Institute Genome Sequencing Platform"/>
            <consortium name="The Broad Institute Genome Sequencing Center for Infectious Disease"/>
            <person name="Cerqueira G."/>
            <person name="Feldgarden M."/>
            <person name="Courvalin P."/>
            <person name="Perichon B."/>
            <person name="Grillot-Courvalin C."/>
            <person name="Clermont D."/>
            <person name="Rocha E."/>
            <person name="Yoon E.-J."/>
            <person name="Nemec A."/>
            <person name="Young S.K."/>
            <person name="Zeng Q."/>
            <person name="Gargeya S."/>
            <person name="Fitzgerald M."/>
            <person name="Abouelleil A."/>
            <person name="Alvarado L."/>
            <person name="Berlin A.M."/>
            <person name="Chapman S.B."/>
            <person name="Dewar J."/>
            <person name="Goldberg J."/>
            <person name="Griggs A."/>
            <person name="Gujja S."/>
            <person name="Hansen M."/>
            <person name="Howarth C."/>
            <person name="Imamovic A."/>
            <person name="Larimer J."/>
            <person name="McCowan C."/>
            <person name="Murphy C."/>
            <person name="Pearson M."/>
            <person name="Priest M."/>
            <person name="Roberts A."/>
            <person name="Saif S."/>
            <person name="Shea T."/>
            <person name="Sykes S."/>
            <person name="Wortman J."/>
            <person name="Nusbaum C."/>
            <person name="Birren B."/>
        </authorList>
    </citation>
    <scope>NUCLEOTIDE SEQUENCE [LARGE SCALE GENOMIC DNA]</scope>
    <source>
        <strain evidence="11 12">CIP 110305</strain>
    </source>
</reference>
<dbReference type="PATRIC" id="fig|421052.3.peg.1628"/>
<dbReference type="HOGENOM" id="CLU_093850_1_0_6"/>
<dbReference type="AlphaFoldDB" id="S3NJ12"/>
<evidence type="ECO:0000256" key="9">
    <source>
        <dbReference type="ARBA" id="ARBA00023136"/>
    </source>
</evidence>
<dbReference type="PANTHER" id="PTHR39583:SF2">
    <property type="entry name" value="TYPE II SECRETION SYSTEM PROTEIN J"/>
    <property type="match status" value="1"/>
</dbReference>
<dbReference type="Proteomes" id="UP000014568">
    <property type="component" value="Unassembled WGS sequence"/>
</dbReference>
<comment type="subcellular location">
    <subcellularLocation>
        <location evidence="1">Cell inner membrane</location>
        <topology evidence="1">Single-pass membrane protein</topology>
    </subcellularLocation>
</comment>
<dbReference type="NCBIfam" id="TIGR02532">
    <property type="entry name" value="IV_pilin_GFxxxE"/>
    <property type="match status" value="1"/>
</dbReference>
<dbReference type="SUPFAM" id="SSF54523">
    <property type="entry name" value="Pili subunits"/>
    <property type="match status" value="1"/>
</dbReference>
<dbReference type="Pfam" id="PF11612">
    <property type="entry name" value="T2SSJ"/>
    <property type="match status" value="1"/>
</dbReference>
<gene>
    <name evidence="11" type="ORF">F945_01671</name>
</gene>
<evidence type="ECO:0000256" key="1">
    <source>
        <dbReference type="ARBA" id="ARBA00004377"/>
    </source>
</evidence>
<dbReference type="Pfam" id="PF07963">
    <property type="entry name" value="N_methyl"/>
    <property type="match status" value="1"/>
</dbReference>
<keyword evidence="9" id="KW-0472">Membrane</keyword>
<evidence type="ECO:0000256" key="10">
    <source>
        <dbReference type="SAM" id="Coils"/>
    </source>
</evidence>
<dbReference type="RefSeq" id="WP_016656079.1">
    <property type="nucleotide sequence ID" value="NZ_KE340353.1"/>
</dbReference>
<evidence type="ECO:0000256" key="8">
    <source>
        <dbReference type="ARBA" id="ARBA00022989"/>
    </source>
</evidence>
<evidence type="ECO:0000256" key="7">
    <source>
        <dbReference type="ARBA" id="ARBA00022692"/>
    </source>
</evidence>
<evidence type="ECO:0000256" key="3">
    <source>
        <dbReference type="ARBA" id="ARBA00021539"/>
    </source>
</evidence>
<dbReference type="STRING" id="632955.GCA_000829675_03512"/>
<dbReference type="InterPro" id="IPR010055">
    <property type="entry name" value="T2SS_protein-GspJ"/>
</dbReference>
<dbReference type="OrthoDB" id="9794345at2"/>
<keyword evidence="7" id="KW-0812">Transmembrane</keyword>
<dbReference type="GO" id="GO:0015627">
    <property type="term" value="C:type II protein secretion system complex"/>
    <property type="evidence" value="ECO:0007669"/>
    <property type="project" value="InterPro"/>
</dbReference>
<feature type="coiled-coil region" evidence="10">
    <location>
        <begin position="32"/>
        <end position="59"/>
    </location>
</feature>
<dbReference type="Gene3D" id="3.10.610.10">
    <property type="entry name" value="GSPII I/J protein-like"/>
    <property type="match status" value="1"/>
</dbReference>
<dbReference type="InterPro" id="IPR051621">
    <property type="entry name" value="T2SS_protein_J"/>
</dbReference>
<proteinExistence type="inferred from homology"/>
<accession>S3NJ12</accession>
<keyword evidence="8" id="KW-1133">Transmembrane helix</keyword>
<evidence type="ECO:0000313" key="12">
    <source>
        <dbReference type="Proteomes" id="UP000014568"/>
    </source>
</evidence>
<comment type="caution">
    <text evidence="11">The sequence shown here is derived from an EMBL/GenBank/DDBJ whole genome shotgun (WGS) entry which is preliminary data.</text>
</comment>
<protein>
    <recommendedName>
        <fullName evidence="3">Type II secretion system protein J</fullName>
    </recommendedName>
</protein>
<organism evidence="11 12">
    <name type="scientific">Acinetobacter rudis CIP 110305</name>
    <dbReference type="NCBI Taxonomy" id="421052"/>
    <lineage>
        <taxon>Bacteria</taxon>
        <taxon>Pseudomonadati</taxon>
        <taxon>Pseudomonadota</taxon>
        <taxon>Gammaproteobacteria</taxon>
        <taxon>Moraxellales</taxon>
        <taxon>Moraxellaceae</taxon>
        <taxon>Acinetobacter</taxon>
    </lineage>
</organism>
<comment type="similarity">
    <text evidence="2">Belongs to the GSP J family.</text>
</comment>
<keyword evidence="6" id="KW-0997">Cell inner membrane</keyword>
<keyword evidence="10" id="KW-0175">Coiled coil</keyword>